<dbReference type="Proteomes" id="UP000050277">
    <property type="component" value="Unassembled WGS sequence"/>
</dbReference>
<dbReference type="Gene3D" id="1.25.40.10">
    <property type="entry name" value="Tetratricopeptide repeat domain"/>
    <property type="match status" value="1"/>
</dbReference>
<proteinExistence type="predicted"/>
<dbReference type="EMBL" id="LGKP01000018">
    <property type="protein sequence ID" value="KPL87553.1"/>
    <property type="molecule type" value="Genomic_DNA"/>
</dbReference>
<organism evidence="1 2">
    <name type="scientific">Herpetosiphon geysericola</name>
    <dbReference type="NCBI Taxonomy" id="70996"/>
    <lineage>
        <taxon>Bacteria</taxon>
        <taxon>Bacillati</taxon>
        <taxon>Chloroflexota</taxon>
        <taxon>Chloroflexia</taxon>
        <taxon>Herpetosiphonales</taxon>
        <taxon>Herpetosiphonaceae</taxon>
        <taxon>Herpetosiphon</taxon>
    </lineage>
</organism>
<name>A0A0P6YQW1_9CHLR</name>
<dbReference type="OrthoDB" id="516056at2"/>
<reference evidence="1 2" key="1">
    <citation type="submission" date="2015-07" db="EMBL/GenBank/DDBJ databases">
        <title>Whole genome sequence of Herpetosiphon geysericola DSM 7119.</title>
        <authorList>
            <person name="Hemp J."/>
            <person name="Ward L.M."/>
            <person name="Pace L.A."/>
            <person name="Fischer W.W."/>
        </authorList>
    </citation>
    <scope>NUCLEOTIDE SEQUENCE [LARGE SCALE GENOMIC DNA]</scope>
    <source>
        <strain evidence="1 2">DSM 7119</strain>
    </source>
</reference>
<evidence type="ECO:0000313" key="2">
    <source>
        <dbReference type="Proteomes" id="UP000050277"/>
    </source>
</evidence>
<protein>
    <recommendedName>
        <fullName evidence="3">MalT-like TPR region domain-containing protein</fullName>
    </recommendedName>
</protein>
<evidence type="ECO:0008006" key="3">
    <source>
        <dbReference type="Google" id="ProtNLM"/>
    </source>
</evidence>
<dbReference type="InterPro" id="IPR011990">
    <property type="entry name" value="TPR-like_helical_dom_sf"/>
</dbReference>
<dbReference type="SUPFAM" id="SSF48452">
    <property type="entry name" value="TPR-like"/>
    <property type="match status" value="1"/>
</dbReference>
<accession>A0A0P6YQW1</accession>
<dbReference type="AlphaFoldDB" id="A0A0P6YQW1"/>
<sequence>MEREPIHWQPITMLPTLVMMADEALAEAEEQLENMQVAVQRPGLLDAATIARAVQIYEEQRHFLTIYAEQGRRWQQLNPTGATLRQLETLLATTAKATTVNAELLAVLAQLQAQPTSPQDEDWYTAVGEIAMALADGRVVEAMAWADEALETVGWTARQRAELLGLRGLAWVDYGEFGEAVRDYRAALALWAMLPEDADRVKHIQTWDLLIQALLHQEDFPQATEAVTTLVQLVDTHKDGLFKQPDGPRLWMATAYHRALVAEFALDYPTAATWYAEAQQRAQTIALAPDHPLARLIAEGIERNEQGS</sequence>
<comment type="caution">
    <text evidence="1">The sequence shown here is derived from an EMBL/GenBank/DDBJ whole genome shotgun (WGS) entry which is preliminary data.</text>
</comment>
<evidence type="ECO:0000313" key="1">
    <source>
        <dbReference type="EMBL" id="KPL87553.1"/>
    </source>
</evidence>
<gene>
    <name evidence="1" type="ORF">SE18_10850</name>
</gene>
<dbReference type="RefSeq" id="WP_054534474.1">
    <property type="nucleotide sequence ID" value="NZ_LGKP01000018.1"/>
</dbReference>
<keyword evidence="2" id="KW-1185">Reference proteome</keyword>